<accession>A0AAN5KQB9</accession>
<dbReference type="CDD" id="cd13622">
    <property type="entry name" value="PBP2_Arg_3"/>
    <property type="match status" value="1"/>
</dbReference>
<dbReference type="SMART" id="SM00062">
    <property type="entry name" value="PBPb"/>
    <property type="match status" value="1"/>
</dbReference>
<dbReference type="SUPFAM" id="SSF53850">
    <property type="entry name" value="Periplasmic binding protein-like II"/>
    <property type="match status" value="1"/>
</dbReference>
<dbReference type="EMBL" id="DACSEI010000008">
    <property type="protein sequence ID" value="HAT1595922.1"/>
    <property type="molecule type" value="Genomic_DNA"/>
</dbReference>
<gene>
    <name evidence="4" type="ORF">I8Y58_001137</name>
</gene>
<keyword evidence="2" id="KW-0732">Signal</keyword>
<reference evidence="4" key="2">
    <citation type="submission" date="2020-11" db="EMBL/GenBank/DDBJ databases">
        <authorList>
            <consortium name="NCBI Pathogen Detection Project"/>
        </authorList>
    </citation>
    <scope>NUCLEOTIDE SEQUENCE</scope>
    <source>
        <strain evidence="4">D3612</strain>
    </source>
</reference>
<evidence type="ECO:0000313" key="4">
    <source>
        <dbReference type="EMBL" id="HAT1595922.1"/>
    </source>
</evidence>
<evidence type="ECO:0000259" key="3">
    <source>
        <dbReference type="SMART" id="SM00062"/>
    </source>
</evidence>
<dbReference type="Pfam" id="PF00497">
    <property type="entry name" value="SBP_bac_3"/>
    <property type="match status" value="1"/>
</dbReference>
<comment type="caution">
    <text evidence="4">The sequence shown here is derived from an EMBL/GenBank/DDBJ whole genome shotgun (WGS) entry which is preliminary data.</text>
</comment>
<sequence length="242" mass="27085">MKRFMFILLIFLNFYAYGKPLIIGVPDFAPPFVSRSGGGEIYFGFNIDLMNSICKLIKMECQYRGMSIQQLYTNLNQGKVDIMLAPTPIVATADTDYIFSLPYLASKAQAVTLKAKDDINTLMDLKGKKVGSLKYTLYGGLLEEHFQDFFDLIEFAKLTDMAMALTNQEIEAIILNANVAKYAMSNSTTELKLVGDPIPIGNGYGILALKKNAPLIMQINKALLQIEQDGTYLKIYNTYFSN</sequence>
<protein>
    <submittedName>
        <fullName evidence="4">Transporter substrate-binding domain-containing protein</fullName>
    </submittedName>
</protein>
<dbReference type="PANTHER" id="PTHR35936">
    <property type="entry name" value="MEMBRANE-BOUND LYTIC MUREIN TRANSGLYCOSYLASE F"/>
    <property type="match status" value="1"/>
</dbReference>
<comment type="similarity">
    <text evidence="1">Belongs to the bacterial solute-binding protein 3 family.</text>
</comment>
<organism evidence="4 5">
    <name type="scientific">Legionella pneumophila</name>
    <dbReference type="NCBI Taxonomy" id="446"/>
    <lineage>
        <taxon>Bacteria</taxon>
        <taxon>Pseudomonadati</taxon>
        <taxon>Pseudomonadota</taxon>
        <taxon>Gammaproteobacteria</taxon>
        <taxon>Legionellales</taxon>
        <taxon>Legionellaceae</taxon>
        <taxon>Legionella</taxon>
    </lineage>
</organism>
<feature type="domain" description="Solute-binding protein family 3/N-terminal" evidence="3">
    <location>
        <begin position="20"/>
        <end position="242"/>
    </location>
</feature>
<name>A0AAN5KQB9_LEGPN</name>
<evidence type="ECO:0000256" key="2">
    <source>
        <dbReference type="ARBA" id="ARBA00022729"/>
    </source>
</evidence>
<dbReference type="InterPro" id="IPR001638">
    <property type="entry name" value="Solute-binding_3/MltF_N"/>
</dbReference>
<reference evidence="4" key="1">
    <citation type="journal article" date="2018" name="Genome Biol.">
        <title>SKESA: strategic k-mer extension for scrupulous assemblies.</title>
        <authorList>
            <person name="Souvorov A."/>
            <person name="Agarwala R."/>
            <person name="Lipman D.J."/>
        </authorList>
    </citation>
    <scope>NUCLEOTIDE SEQUENCE</scope>
    <source>
        <strain evidence="4">D3612</strain>
    </source>
</reference>
<evidence type="ECO:0000313" key="5">
    <source>
        <dbReference type="Proteomes" id="UP000861567"/>
    </source>
</evidence>
<dbReference type="Gene3D" id="3.40.190.10">
    <property type="entry name" value="Periplasmic binding protein-like II"/>
    <property type="match status" value="2"/>
</dbReference>
<dbReference type="AlphaFoldDB" id="A0AAN5KQB9"/>
<proteinExistence type="inferred from homology"/>
<dbReference type="Proteomes" id="UP000861567">
    <property type="component" value="Unassembled WGS sequence"/>
</dbReference>
<evidence type="ECO:0000256" key="1">
    <source>
        <dbReference type="ARBA" id="ARBA00010333"/>
    </source>
</evidence>